<dbReference type="PANTHER" id="PTHR42718:SF42">
    <property type="entry name" value="EXPORT PROTEIN"/>
    <property type="match status" value="1"/>
</dbReference>
<gene>
    <name evidence="10" type="ORF">ACETWP_14430</name>
</gene>
<keyword evidence="11" id="KW-1185">Reference proteome</keyword>
<feature type="transmembrane region" description="Helical" evidence="8">
    <location>
        <begin position="64"/>
        <end position="81"/>
    </location>
</feature>
<dbReference type="RefSeq" id="WP_373972962.1">
    <property type="nucleotide sequence ID" value="NZ_JBHDLJ010000014.1"/>
</dbReference>
<reference evidence="10 11" key="1">
    <citation type="submission" date="2024-09" db="EMBL/GenBank/DDBJ databases">
        <authorList>
            <person name="Salinas-Garcia M.A."/>
            <person name="Prieme A."/>
        </authorList>
    </citation>
    <scope>NUCLEOTIDE SEQUENCE [LARGE SCALE GENOMIC DNA]</scope>
    <source>
        <strain evidence="10 11">DSM 21081</strain>
    </source>
</reference>
<sequence>MTPPQQPPAPGVPGDDATRQDRESWSALWALVIGFFMILVDSTIVSTAMPAIMRGLDTDINGVIWVNSAYLLAFAVPLLITGRLGDRFGPKNMYLTGLVIFTASSLWCGLAPDIDSLIAARVAQGLGAALMTPQTMTFITRMFPAQRRGAAMGVWGAVAGIATLVGPIAGGLLVDSLGWEWIFFVNIPVGVFAFYRVWVKVPQLPRHSRSFDLLGVALSAAAMFLIVFGIQEGNTYSWGVIAGGLTVWHLIGGGVALLVLFLLWQGLNRKEPLLPLGLFRNANFSLANVAIMGMGLSITAMSFPMILYLQSVRGLSPTLSALMLAPMAVVAGVLAPVAGRLVNRVDPKYLAAPGFALFGGAIVAYGLLLTPDVPFWLLLVPPVAMGLGSACVWPAVSMTATRDLGHAEAGAGSGVYNTTRQVGAVLGSALIAALMESRIAAEGRAAAVGAAPGADSAPAGEAAMGQAVPDALHAAFSAALGQSLLLPGLVALAAAVVTLFFRKPRPEAPPAEAPEGRTRKPSTDRQA</sequence>
<keyword evidence="5 8" id="KW-1133">Transmembrane helix</keyword>
<organism evidence="10 11">
    <name type="scientific">Arthrobacter halodurans</name>
    <dbReference type="NCBI Taxonomy" id="516699"/>
    <lineage>
        <taxon>Bacteria</taxon>
        <taxon>Bacillati</taxon>
        <taxon>Actinomycetota</taxon>
        <taxon>Actinomycetes</taxon>
        <taxon>Micrococcales</taxon>
        <taxon>Micrococcaceae</taxon>
        <taxon>Arthrobacter</taxon>
    </lineage>
</organism>
<feature type="transmembrane region" description="Helical" evidence="8">
    <location>
        <begin position="285"/>
        <end position="309"/>
    </location>
</feature>
<evidence type="ECO:0000313" key="10">
    <source>
        <dbReference type="EMBL" id="MFB0835785.1"/>
    </source>
</evidence>
<comment type="caution">
    <text evidence="10">The sequence shown here is derived from an EMBL/GenBank/DDBJ whole genome shotgun (WGS) entry which is preliminary data.</text>
</comment>
<feature type="transmembrane region" description="Helical" evidence="8">
    <location>
        <begin position="484"/>
        <end position="501"/>
    </location>
</feature>
<evidence type="ECO:0000259" key="9">
    <source>
        <dbReference type="PROSITE" id="PS50850"/>
    </source>
</evidence>
<feature type="domain" description="Major facilitator superfamily (MFS) profile" evidence="9">
    <location>
        <begin position="27"/>
        <end position="506"/>
    </location>
</feature>
<keyword evidence="2" id="KW-0813">Transport</keyword>
<proteinExistence type="predicted"/>
<dbReference type="NCBIfam" id="TIGR00711">
    <property type="entry name" value="efflux_EmrB"/>
    <property type="match status" value="1"/>
</dbReference>
<dbReference type="PRINTS" id="PR01036">
    <property type="entry name" value="TCRTETB"/>
</dbReference>
<feature type="region of interest" description="Disordered" evidence="7">
    <location>
        <begin position="504"/>
        <end position="527"/>
    </location>
</feature>
<feature type="transmembrane region" description="Helical" evidence="8">
    <location>
        <begin position="375"/>
        <end position="396"/>
    </location>
</feature>
<feature type="transmembrane region" description="Helical" evidence="8">
    <location>
        <begin position="321"/>
        <end position="342"/>
    </location>
</feature>
<dbReference type="Pfam" id="PF07690">
    <property type="entry name" value="MFS_1"/>
    <property type="match status" value="1"/>
</dbReference>
<evidence type="ECO:0000256" key="1">
    <source>
        <dbReference type="ARBA" id="ARBA00004651"/>
    </source>
</evidence>
<dbReference type="InterPro" id="IPR004638">
    <property type="entry name" value="EmrB-like"/>
</dbReference>
<feature type="transmembrane region" description="Helical" evidence="8">
    <location>
        <begin position="93"/>
        <end position="112"/>
    </location>
</feature>
<keyword evidence="4 8" id="KW-0812">Transmembrane</keyword>
<dbReference type="InterPro" id="IPR020846">
    <property type="entry name" value="MFS_dom"/>
</dbReference>
<dbReference type="Proteomes" id="UP001575652">
    <property type="component" value="Unassembled WGS sequence"/>
</dbReference>
<dbReference type="InterPro" id="IPR036259">
    <property type="entry name" value="MFS_trans_sf"/>
</dbReference>
<protein>
    <submittedName>
        <fullName evidence="10">DHA2 family efflux MFS transporter permease subunit</fullName>
    </submittedName>
</protein>
<dbReference type="Gene3D" id="1.20.1720.10">
    <property type="entry name" value="Multidrug resistance protein D"/>
    <property type="match status" value="1"/>
</dbReference>
<evidence type="ECO:0000256" key="7">
    <source>
        <dbReference type="SAM" id="MobiDB-lite"/>
    </source>
</evidence>
<feature type="compositionally biased region" description="Basic and acidic residues" evidence="7">
    <location>
        <begin position="514"/>
        <end position="527"/>
    </location>
</feature>
<feature type="transmembrane region" description="Helical" evidence="8">
    <location>
        <begin position="151"/>
        <end position="169"/>
    </location>
</feature>
<evidence type="ECO:0000256" key="4">
    <source>
        <dbReference type="ARBA" id="ARBA00022692"/>
    </source>
</evidence>
<keyword evidence="6 8" id="KW-0472">Membrane</keyword>
<feature type="transmembrane region" description="Helical" evidence="8">
    <location>
        <begin position="181"/>
        <end position="199"/>
    </location>
</feature>
<dbReference type="PANTHER" id="PTHR42718">
    <property type="entry name" value="MAJOR FACILITATOR SUPERFAMILY MULTIDRUG TRANSPORTER MFSC"/>
    <property type="match status" value="1"/>
</dbReference>
<dbReference type="SUPFAM" id="SSF103473">
    <property type="entry name" value="MFS general substrate transporter"/>
    <property type="match status" value="1"/>
</dbReference>
<comment type="subcellular location">
    <subcellularLocation>
        <location evidence="1">Cell membrane</location>
        <topology evidence="1">Multi-pass membrane protein</topology>
    </subcellularLocation>
</comment>
<dbReference type="Gene3D" id="1.20.1250.20">
    <property type="entry name" value="MFS general substrate transporter like domains"/>
    <property type="match status" value="1"/>
</dbReference>
<evidence type="ECO:0000256" key="8">
    <source>
        <dbReference type="SAM" id="Phobius"/>
    </source>
</evidence>
<dbReference type="EMBL" id="JBHDLJ010000014">
    <property type="protein sequence ID" value="MFB0835785.1"/>
    <property type="molecule type" value="Genomic_DNA"/>
</dbReference>
<feature type="transmembrane region" description="Helical" evidence="8">
    <location>
        <begin position="349"/>
        <end position="369"/>
    </location>
</feature>
<feature type="transmembrane region" description="Helical" evidence="8">
    <location>
        <begin position="236"/>
        <end position="264"/>
    </location>
</feature>
<evidence type="ECO:0000256" key="5">
    <source>
        <dbReference type="ARBA" id="ARBA00022989"/>
    </source>
</evidence>
<accession>A0ABV4UQ42</accession>
<feature type="transmembrane region" description="Helical" evidence="8">
    <location>
        <begin position="211"/>
        <end position="230"/>
    </location>
</feature>
<keyword evidence="3" id="KW-1003">Cell membrane</keyword>
<name>A0ABV4UQ42_9MICC</name>
<dbReference type="InterPro" id="IPR011701">
    <property type="entry name" value="MFS"/>
</dbReference>
<evidence type="ECO:0000313" key="11">
    <source>
        <dbReference type="Proteomes" id="UP001575652"/>
    </source>
</evidence>
<evidence type="ECO:0000256" key="2">
    <source>
        <dbReference type="ARBA" id="ARBA00022448"/>
    </source>
</evidence>
<feature type="transmembrane region" description="Helical" evidence="8">
    <location>
        <begin position="28"/>
        <end position="52"/>
    </location>
</feature>
<evidence type="ECO:0000256" key="6">
    <source>
        <dbReference type="ARBA" id="ARBA00023136"/>
    </source>
</evidence>
<dbReference type="PROSITE" id="PS50850">
    <property type="entry name" value="MFS"/>
    <property type="match status" value="1"/>
</dbReference>
<evidence type="ECO:0000256" key="3">
    <source>
        <dbReference type="ARBA" id="ARBA00022475"/>
    </source>
</evidence>